<name>A0AAV1DUP7_OLDCO</name>
<feature type="disulfide bond" evidence="14">
    <location>
        <begin position="763"/>
        <end position="817"/>
    </location>
</feature>
<dbReference type="AlphaFoldDB" id="A0AAV1DUP7"/>
<feature type="domain" description="Ionotropic glutamate receptor C-terminal" evidence="17">
    <location>
        <begin position="473"/>
        <end position="814"/>
    </location>
</feature>
<dbReference type="FunFam" id="3.40.190.10:FF:000054">
    <property type="entry name" value="Glutamate receptor"/>
    <property type="match status" value="1"/>
</dbReference>
<dbReference type="SUPFAM" id="SSF53850">
    <property type="entry name" value="Periplasmic binding protein-like II"/>
    <property type="match status" value="1"/>
</dbReference>
<dbReference type="CDD" id="cd13686">
    <property type="entry name" value="GluR_Plant"/>
    <property type="match status" value="1"/>
</dbReference>
<comment type="subcellular location">
    <subcellularLocation>
        <location evidence="1">Membrane</location>
        <topology evidence="1">Multi-pass membrane protein</topology>
    </subcellularLocation>
</comment>
<gene>
    <name evidence="18" type="ORF">OLC1_LOCUS18116</name>
</gene>
<evidence type="ECO:0000256" key="14">
    <source>
        <dbReference type="PIRSR" id="PIRSR037090-50"/>
    </source>
</evidence>
<feature type="transmembrane region" description="Helical" evidence="15">
    <location>
        <begin position="654"/>
        <end position="678"/>
    </location>
</feature>
<dbReference type="InterPro" id="IPR001320">
    <property type="entry name" value="Iontro_rcpt_C"/>
</dbReference>
<evidence type="ECO:0000256" key="3">
    <source>
        <dbReference type="ARBA" id="ARBA00022448"/>
    </source>
</evidence>
<evidence type="ECO:0000256" key="1">
    <source>
        <dbReference type="ARBA" id="ARBA00004141"/>
    </source>
</evidence>
<dbReference type="InterPro" id="IPR001828">
    <property type="entry name" value="ANF_lig-bd_rcpt"/>
</dbReference>
<dbReference type="SUPFAM" id="SSF53822">
    <property type="entry name" value="Periplasmic binding protein-like I"/>
    <property type="match status" value="1"/>
</dbReference>
<dbReference type="FunFam" id="3.40.190.10:FF:000175">
    <property type="entry name" value="Glutamate receptor"/>
    <property type="match status" value="1"/>
</dbReference>
<keyword evidence="6 15" id="KW-1133">Transmembrane helix</keyword>
<keyword evidence="19" id="KW-1185">Reference proteome</keyword>
<evidence type="ECO:0000256" key="2">
    <source>
        <dbReference type="ARBA" id="ARBA00008685"/>
    </source>
</evidence>
<dbReference type="GO" id="GO:1901701">
    <property type="term" value="P:cellular response to oxygen-containing compound"/>
    <property type="evidence" value="ECO:0007669"/>
    <property type="project" value="UniProtKB-ARBA"/>
</dbReference>
<dbReference type="InterPro" id="IPR044440">
    <property type="entry name" value="GABAb_receptor_plant_PBP1"/>
</dbReference>
<dbReference type="SMART" id="SM00079">
    <property type="entry name" value="PBPe"/>
    <property type="match status" value="1"/>
</dbReference>
<dbReference type="Pfam" id="PF00060">
    <property type="entry name" value="Lig_chan"/>
    <property type="match status" value="1"/>
</dbReference>
<evidence type="ECO:0000256" key="8">
    <source>
        <dbReference type="ARBA" id="ARBA00023136"/>
    </source>
</evidence>
<dbReference type="PIRSF" id="PIRSF037090">
    <property type="entry name" value="Iontro_Glu-like_rcpt_pln"/>
    <property type="match status" value="1"/>
</dbReference>
<dbReference type="FunFam" id="3.40.50.2300:FF:000081">
    <property type="entry name" value="Glutamate receptor"/>
    <property type="match status" value="1"/>
</dbReference>
<evidence type="ECO:0000313" key="19">
    <source>
        <dbReference type="Proteomes" id="UP001161247"/>
    </source>
</evidence>
<reference evidence="18" key="1">
    <citation type="submission" date="2023-03" db="EMBL/GenBank/DDBJ databases">
        <authorList>
            <person name="Julca I."/>
        </authorList>
    </citation>
    <scope>NUCLEOTIDE SEQUENCE</scope>
</reference>
<dbReference type="InterPro" id="IPR017103">
    <property type="entry name" value="Iontropic_Glu_rcpt_pln"/>
</dbReference>
<evidence type="ECO:0000256" key="12">
    <source>
        <dbReference type="ARBA" id="ARBA00023303"/>
    </source>
</evidence>
<organism evidence="18 19">
    <name type="scientific">Oldenlandia corymbosa var. corymbosa</name>
    <dbReference type="NCBI Taxonomy" id="529605"/>
    <lineage>
        <taxon>Eukaryota</taxon>
        <taxon>Viridiplantae</taxon>
        <taxon>Streptophyta</taxon>
        <taxon>Embryophyta</taxon>
        <taxon>Tracheophyta</taxon>
        <taxon>Spermatophyta</taxon>
        <taxon>Magnoliopsida</taxon>
        <taxon>eudicotyledons</taxon>
        <taxon>Gunneridae</taxon>
        <taxon>Pentapetalae</taxon>
        <taxon>asterids</taxon>
        <taxon>lamiids</taxon>
        <taxon>Gentianales</taxon>
        <taxon>Rubiaceae</taxon>
        <taxon>Rubioideae</taxon>
        <taxon>Spermacoceae</taxon>
        <taxon>Hedyotis-Oldenlandia complex</taxon>
        <taxon>Oldenlandia</taxon>
    </lineage>
</organism>
<evidence type="ECO:0000256" key="10">
    <source>
        <dbReference type="ARBA" id="ARBA00023180"/>
    </source>
</evidence>
<keyword evidence="14" id="KW-1015">Disulfide bond</keyword>
<dbReference type="InterPro" id="IPR028082">
    <property type="entry name" value="Peripla_BP_I"/>
</dbReference>
<keyword evidence="10" id="KW-0325">Glycoprotein</keyword>
<keyword evidence="4 15" id="KW-0812">Transmembrane</keyword>
<keyword evidence="9 13" id="KW-0675">Receptor</keyword>
<feature type="chain" id="PRO_5043516489" description="Glutamate receptor" evidence="16">
    <location>
        <begin position="21"/>
        <end position="939"/>
    </location>
</feature>
<dbReference type="PRINTS" id="PR01176">
    <property type="entry name" value="GABABRECEPTR"/>
</dbReference>
<dbReference type="Gene3D" id="3.40.190.10">
    <property type="entry name" value="Periplasmic binding protein-like II"/>
    <property type="match status" value="3"/>
</dbReference>
<evidence type="ECO:0000256" key="4">
    <source>
        <dbReference type="ARBA" id="ARBA00022692"/>
    </source>
</evidence>
<accession>A0AAV1DUP7</accession>
<comment type="similarity">
    <text evidence="2 13">Belongs to the glutamate-gated ion channel (TC 1.A.10.1) family.</text>
</comment>
<dbReference type="GO" id="GO:0009611">
    <property type="term" value="P:response to wounding"/>
    <property type="evidence" value="ECO:0007669"/>
    <property type="project" value="UniProtKB-ARBA"/>
</dbReference>
<sequence length="939" mass="104139">MRILWLLVLVVLGGGHLSRGANTNMSGRPKSVNIGSILTLDSFVGKAAKVAIDAAVEDVNSNLAVLPGTKLNITTFDSGNSGFLGIIEAMHFMETETMAIIGPQSSVIAHVISHVANELQVPLLSYAATDPTLSSLQYPLFVRTSPNDMFQMAAIAELVEHYEWRKVIAIYVDDDFGRNGIVALADKLGSKQCDISYKAALSPDATKVEIRDVLAHVALLESRIFVVHTYPERGLDIFSVAHDLGMMDNGHVWFATNWLTTMLDSKDVLSPEIFESIQGVITLRIHTPGSKKKTDFISRWRNLTKQEAASSSPMGLNSFALYAYDTVWLLAQAIDIFFEKGGNLSFSPYSMLNDVNTGSLNLNAMSIFNGGNLLLDSILQVNMTGVTGPYSFTSDRNLFRPAFEVINVIETALRGIGYWTDYSGLSILPPEKVYSKKPNRSISNQQLYSVIWPGQTTERPRGWVFPQNGRALKIGVPYRVSYGEFVTKEPGTNMFKGYCIDVFLAALNLLPYGVPYKLIAFGDGRVNPSNNELVRLITTGVFDAAVGDLAITTNRTRIVDFTQPYIESGLVVVVPVKKSSSNFWAFLMPFTPSMWGVTAMFFLIVGSVVWLLEHRLNDEFRGPPRKQFVTTLWFSLSTLFYAHRENTVSILGRFVLFIWLLVILIITSSYTASLTSILTVQQLSSPIKGIESLVHSKDPIGFPVGLFVRDYLIQELGIQESRLVPLNLPEDYARALHDGPSNGGVAAVVDFRAYMELFLSTHCDFSIVGQEFTKSGWGFAFPRDSPLAIDMSTAILKLSESGELQQIHDKWLQRSACSSETTKLSVERLELRSFVGLFALCGLACIFALLIHFVGILHQFFRHHYEPDPEPLASSSSQSRSSRLQSFLTFVNEKEETVKARSKRRRLEGVSNASRFGDSTLNGSRNMKQNCRLGEVPVS</sequence>
<dbReference type="Pfam" id="PF01094">
    <property type="entry name" value="ANF_receptor"/>
    <property type="match status" value="1"/>
</dbReference>
<keyword evidence="7 13" id="KW-0406">Ion transport</keyword>
<evidence type="ECO:0000256" key="6">
    <source>
        <dbReference type="ARBA" id="ARBA00022989"/>
    </source>
</evidence>
<dbReference type="GO" id="GO:0015276">
    <property type="term" value="F:ligand-gated monoatomic ion channel activity"/>
    <property type="evidence" value="ECO:0007669"/>
    <property type="project" value="InterPro"/>
</dbReference>
<dbReference type="Gene3D" id="3.40.50.2300">
    <property type="match status" value="2"/>
</dbReference>
<evidence type="ECO:0000313" key="18">
    <source>
        <dbReference type="EMBL" id="CAI9110463.1"/>
    </source>
</evidence>
<dbReference type="FunFam" id="1.10.287.70:FF:000037">
    <property type="entry name" value="Glutamate receptor"/>
    <property type="match status" value="1"/>
</dbReference>
<keyword evidence="3 13" id="KW-0813">Transport</keyword>
<keyword evidence="11 13" id="KW-1071">Ligand-gated ion channel</keyword>
<evidence type="ECO:0000256" key="16">
    <source>
        <dbReference type="SAM" id="SignalP"/>
    </source>
</evidence>
<dbReference type="InterPro" id="IPR019594">
    <property type="entry name" value="Glu/Gly-bd"/>
</dbReference>
<protein>
    <recommendedName>
        <fullName evidence="13">Glutamate receptor</fullName>
    </recommendedName>
</protein>
<dbReference type="Gene3D" id="1.10.287.70">
    <property type="match status" value="1"/>
</dbReference>
<feature type="transmembrane region" description="Helical" evidence="15">
    <location>
        <begin position="834"/>
        <end position="857"/>
    </location>
</feature>
<dbReference type="CDD" id="cd19990">
    <property type="entry name" value="PBP1_GABAb_receptor_plant"/>
    <property type="match status" value="1"/>
</dbReference>
<keyword evidence="5 16" id="KW-0732">Signal</keyword>
<evidence type="ECO:0000259" key="17">
    <source>
        <dbReference type="SMART" id="SM00079"/>
    </source>
</evidence>
<dbReference type="Proteomes" id="UP001161247">
    <property type="component" value="Chromosome 6"/>
</dbReference>
<proteinExistence type="inferred from homology"/>
<keyword evidence="12 13" id="KW-0407">Ion channel</keyword>
<evidence type="ECO:0000256" key="9">
    <source>
        <dbReference type="ARBA" id="ARBA00023170"/>
    </source>
</evidence>
<dbReference type="EMBL" id="OX459123">
    <property type="protein sequence ID" value="CAI9110463.1"/>
    <property type="molecule type" value="Genomic_DNA"/>
</dbReference>
<comment type="function">
    <text evidence="13">Glutamate-gated receptor that probably acts as non-selective cation channel.</text>
</comment>
<evidence type="ECO:0000256" key="13">
    <source>
        <dbReference type="PIRNR" id="PIRNR037090"/>
    </source>
</evidence>
<keyword evidence="8 13" id="KW-0472">Membrane</keyword>
<evidence type="ECO:0000256" key="5">
    <source>
        <dbReference type="ARBA" id="ARBA00022729"/>
    </source>
</evidence>
<dbReference type="PANTHER" id="PTHR18966">
    <property type="entry name" value="IONOTROPIC GLUTAMATE RECEPTOR"/>
    <property type="match status" value="1"/>
</dbReference>
<feature type="signal peptide" evidence="16">
    <location>
        <begin position="1"/>
        <end position="20"/>
    </location>
</feature>
<evidence type="ECO:0000256" key="7">
    <source>
        <dbReference type="ARBA" id="ARBA00023065"/>
    </source>
</evidence>
<evidence type="ECO:0000256" key="15">
    <source>
        <dbReference type="SAM" id="Phobius"/>
    </source>
</evidence>
<dbReference type="GO" id="GO:0016020">
    <property type="term" value="C:membrane"/>
    <property type="evidence" value="ECO:0007669"/>
    <property type="project" value="UniProtKB-SubCell"/>
</dbReference>
<evidence type="ECO:0000256" key="11">
    <source>
        <dbReference type="ARBA" id="ARBA00023286"/>
    </source>
</evidence>
<dbReference type="GO" id="GO:0007165">
    <property type="term" value="P:signal transduction"/>
    <property type="evidence" value="ECO:0007669"/>
    <property type="project" value="UniProtKB-ARBA"/>
</dbReference>
<dbReference type="InterPro" id="IPR015683">
    <property type="entry name" value="Ionotropic_Glu_rcpt"/>
</dbReference>
<dbReference type="Pfam" id="PF10613">
    <property type="entry name" value="Lig_chan-Glu_bd"/>
    <property type="match status" value="1"/>
</dbReference>
<feature type="transmembrane region" description="Helical" evidence="15">
    <location>
        <begin position="583"/>
        <end position="612"/>
    </location>
</feature>